<dbReference type="PROSITE" id="PS50005">
    <property type="entry name" value="TPR"/>
    <property type="match status" value="1"/>
</dbReference>
<dbReference type="RefSeq" id="WP_183910670.1">
    <property type="nucleotide sequence ID" value="NZ_JACHXZ010000003.1"/>
</dbReference>
<sequence length="601" mass="66975">MPKELTALLQQAVAKLHSLGPQHALGVLTPFEQSFSNNADYLHLWAVCESELRNFEGAESRYLASLALNSKQPEVLKNLANCFYSQGKHQLALERYIAALDLVPSFIEAMKGAALCCVALGRASLALKYAKMLVNSSPGNHVFQCLLADAHRVNGNYQDSVAHYRSILAGHPGYTRAIYGLAISSRKLGRLDEARDLLAGLVLQKKIGPEVYQTLAAVNLELGDLASAKSILVQLIELKPSYVPAHQSLNELLWQLGDLTEFCQSFKWAVANRHATSDLLASYIDIARLSGDQNLISDAMNSVPKNHTSPLIYGAESRVVENSNRLDAIYRLEKALSIEFHLQLAQELIQLYLKEYRIKEASNLVARCLKESPLNQLSWALQGLVWRLNGDERYQWLNNYSNFIKKFKFVSADEEEVLLKLRNDINAMHGLERRPLGQTLKGGTQVSGGVLNSSYESVQLLRTRLDEILMEYCASLPSDDSHPFLKRNTGSCFYSGSWSVRLKPNGFHVNHVHPEGWLSSSVYIGMPVLTPEQIERHEGAIKFGESSLGLKEDVVEKMVQPKSGDVVLFPSFIWHGTVPYGGEDVRITCPFDALPRDGSHE</sequence>
<dbReference type="InterPro" id="IPR012668">
    <property type="entry name" value="CHP02466"/>
</dbReference>
<dbReference type="Gene3D" id="1.25.40.10">
    <property type="entry name" value="Tetratricopeptide repeat domain"/>
    <property type="match status" value="1"/>
</dbReference>
<evidence type="ECO:0000313" key="4">
    <source>
        <dbReference type="EMBL" id="MBB3169186.1"/>
    </source>
</evidence>
<dbReference type="Pfam" id="PF13759">
    <property type="entry name" value="2OG-FeII_Oxy_5"/>
    <property type="match status" value="1"/>
</dbReference>
<gene>
    <name evidence="4" type="ORF">FHS30_002394</name>
</gene>
<dbReference type="PANTHER" id="PTHR45586">
    <property type="entry name" value="TPR REPEAT-CONTAINING PROTEIN PA4667"/>
    <property type="match status" value="1"/>
</dbReference>
<keyword evidence="5" id="KW-1185">Reference proteome</keyword>
<dbReference type="InterPro" id="IPR011990">
    <property type="entry name" value="TPR-like_helical_dom_sf"/>
</dbReference>
<dbReference type="Pfam" id="PF04733">
    <property type="entry name" value="Coatomer_E"/>
    <property type="match status" value="1"/>
</dbReference>
<dbReference type="Pfam" id="PF14559">
    <property type="entry name" value="TPR_19"/>
    <property type="match status" value="1"/>
</dbReference>
<dbReference type="PANTHER" id="PTHR45586:SF1">
    <property type="entry name" value="LIPOPOLYSACCHARIDE ASSEMBLY PROTEIN B"/>
    <property type="match status" value="1"/>
</dbReference>
<reference evidence="4 5" key="1">
    <citation type="submission" date="2020-08" db="EMBL/GenBank/DDBJ databases">
        <title>Genomic Encyclopedia of Type Strains, Phase III (KMG-III): the genomes of soil and plant-associated and newly described type strains.</title>
        <authorList>
            <person name="Whitman W."/>
        </authorList>
    </citation>
    <scope>NUCLEOTIDE SEQUENCE [LARGE SCALE GENOMIC DNA]</scope>
    <source>
        <strain evidence="4 5">CECT 8571</strain>
    </source>
</reference>
<proteinExistence type="predicted"/>
<evidence type="ECO:0000256" key="3">
    <source>
        <dbReference type="PROSITE-ProRule" id="PRU00339"/>
    </source>
</evidence>
<comment type="caution">
    <text evidence="4">The sequence shown here is derived from an EMBL/GenBank/DDBJ whole genome shotgun (WGS) entry which is preliminary data.</text>
</comment>
<dbReference type="InterPro" id="IPR019734">
    <property type="entry name" value="TPR_rpt"/>
</dbReference>
<evidence type="ECO:0000313" key="5">
    <source>
        <dbReference type="Proteomes" id="UP000559987"/>
    </source>
</evidence>
<dbReference type="Gene3D" id="2.60.120.620">
    <property type="entry name" value="q2cbj1_9rhob like domain"/>
    <property type="match status" value="1"/>
</dbReference>
<dbReference type="EMBL" id="JACHXZ010000003">
    <property type="protein sequence ID" value="MBB3169186.1"/>
    <property type="molecule type" value="Genomic_DNA"/>
</dbReference>
<dbReference type="AlphaFoldDB" id="A0A839UTA0"/>
<organism evidence="4 5">
    <name type="scientific">Simiduia aestuariiviva</name>
    <dbReference type="NCBI Taxonomy" id="1510459"/>
    <lineage>
        <taxon>Bacteria</taxon>
        <taxon>Pseudomonadati</taxon>
        <taxon>Pseudomonadota</taxon>
        <taxon>Gammaproteobacteria</taxon>
        <taxon>Cellvibrionales</taxon>
        <taxon>Cellvibrionaceae</taxon>
        <taxon>Simiduia</taxon>
    </lineage>
</organism>
<dbReference type="InterPro" id="IPR051012">
    <property type="entry name" value="CellSynth/LPSAsmb/PSIAsmb"/>
</dbReference>
<evidence type="ECO:0000256" key="1">
    <source>
        <dbReference type="ARBA" id="ARBA00022737"/>
    </source>
</evidence>
<keyword evidence="2 3" id="KW-0802">TPR repeat</keyword>
<accession>A0A839UTA0</accession>
<protein>
    <submittedName>
        <fullName evidence="4">Tetratricopeptide (TPR) repeat protein</fullName>
    </submittedName>
</protein>
<evidence type="ECO:0000256" key="2">
    <source>
        <dbReference type="ARBA" id="ARBA00022803"/>
    </source>
</evidence>
<keyword evidence="1" id="KW-0677">Repeat</keyword>
<name>A0A839UTA0_9GAMM</name>
<feature type="repeat" description="TPR" evidence="3">
    <location>
        <begin position="73"/>
        <end position="106"/>
    </location>
</feature>
<dbReference type="Proteomes" id="UP000559987">
    <property type="component" value="Unassembled WGS sequence"/>
</dbReference>
<dbReference type="SMART" id="SM00028">
    <property type="entry name" value="TPR"/>
    <property type="match status" value="5"/>
</dbReference>
<dbReference type="SUPFAM" id="SSF48452">
    <property type="entry name" value="TPR-like"/>
    <property type="match status" value="1"/>
</dbReference>